<dbReference type="PANTHER" id="PTHR33164">
    <property type="entry name" value="TRANSCRIPTIONAL REGULATOR, MARR FAMILY"/>
    <property type="match status" value="1"/>
</dbReference>
<dbReference type="SMART" id="SM00347">
    <property type="entry name" value="HTH_MARR"/>
    <property type="match status" value="1"/>
</dbReference>
<proteinExistence type="predicted"/>
<comment type="caution">
    <text evidence="2">The sequence shown here is derived from an EMBL/GenBank/DDBJ whole genome shotgun (WGS) entry which is preliminary data.</text>
</comment>
<dbReference type="PANTHER" id="PTHR33164:SF57">
    <property type="entry name" value="MARR-FAMILY TRANSCRIPTIONAL REGULATOR"/>
    <property type="match status" value="1"/>
</dbReference>
<protein>
    <submittedName>
        <fullName evidence="2">MarR family transcriptional regulator</fullName>
    </submittedName>
</protein>
<dbReference type="Gene3D" id="1.10.10.10">
    <property type="entry name" value="Winged helix-like DNA-binding domain superfamily/Winged helix DNA-binding domain"/>
    <property type="match status" value="1"/>
</dbReference>
<feature type="domain" description="HTH marR-type" evidence="1">
    <location>
        <begin position="20"/>
        <end position="156"/>
    </location>
</feature>
<dbReference type="RefSeq" id="WP_104290018.1">
    <property type="nucleotide sequence ID" value="NZ_PSXY01000008.1"/>
</dbReference>
<reference evidence="2 3" key="1">
    <citation type="submission" date="2018-02" db="EMBL/GenBank/DDBJ databases">
        <title>Bacteriophage NCPPB3778 and a type I-E CRISPR drive the evolution of the US Biological Select Agent, Rathayibacter toxicus.</title>
        <authorList>
            <person name="Davis E.W.II."/>
            <person name="Tabima J.F."/>
            <person name="Weisberg A.J."/>
            <person name="Lopes L.D."/>
            <person name="Wiseman M.S."/>
            <person name="Wiseman M.S."/>
            <person name="Pupko T."/>
            <person name="Belcher M.S."/>
            <person name="Sechler A.J."/>
            <person name="Tancos M.A."/>
            <person name="Schroeder B.K."/>
            <person name="Murray T.D."/>
            <person name="Luster D.G."/>
            <person name="Schneider W.L."/>
            <person name="Rogers E."/>
            <person name="Andreote F.D."/>
            <person name="Grunwald N.J."/>
            <person name="Putnam M.L."/>
            <person name="Chang J.H."/>
        </authorList>
    </citation>
    <scope>NUCLEOTIDE SEQUENCE [LARGE SCALE GENOMIC DNA]</scope>
    <source>
        <strain evidence="2 3">AY1B3</strain>
    </source>
</reference>
<evidence type="ECO:0000259" key="1">
    <source>
        <dbReference type="PROSITE" id="PS50995"/>
    </source>
</evidence>
<dbReference type="AlphaFoldDB" id="A0A2S5VV54"/>
<dbReference type="InterPro" id="IPR036388">
    <property type="entry name" value="WH-like_DNA-bd_sf"/>
</dbReference>
<sequence length="175" mass="18968">MSELPGKEVEEAPDDAARTGAALERAVLAITRWASRPDVRRRMLADEGGAFSATDTWLLGHLMECGATRMRVLADWQGVDKSTMTAHVQRLEARGLVVREADPGDRRAVLVRATPDARRALDRNSATARALLGELVGEWSARERTELTRLLGRLVAEIEAEGGGRAGDAPDCAAR</sequence>
<dbReference type="EMBL" id="PSXY01000008">
    <property type="protein sequence ID" value="PPF68540.1"/>
    <property type="molecule type" value="Genomic_DNA"/>
</dbReference>
<evidence type="ECO:0000313" key="3">
    <source>
        <dbReference type="Proteomes" id="UP000239241"/>
    </source>
</evidence>
<dbReference type="SUPFAM" id="SSF46785">
    <property type="entry name" value="Winged helix' DNA-binding domain"/>
    <property type="match status" value="1"/>
</dbReference>
<dbReference type="InterPro" id="IPR000835">
    <property type="entry name" value="HTH_MarR-typ"/>
</dbReference>
<dbReference type="InterPro" id="IPR039422">
    <property type="entry name" value="MarR/SlyA-like"/>
</dbReference>
<dbReference type="PROSITE" id="PS50995">
    <property type="entry name" value="HTH_MARR_2"/>
    <property type="match status" value="1"/>
</dbReference>
<dbReference type="InterPro" id="IPR036390">
    <property type="entry name" value="WH_DNA-bd_sf"/>
</dbReference>
<name>A0A2S5VV54_9MICO</name>
<organism evidence="2 3">
    <name type="scientific">Clavibacter michiganensis</name>
    <dbReference type="NCBI Taxonomy" id="28447"/>
    <lineage>
        <taxon>Bacteria</taxon>
        <taxon>Bacillati</taxon>
        <taxon>Actinomycetota</taxon>
        <taxon>Actinomycetes</taxon>
        <taxon>Micrococcales</taxon>
        <taxon>Microbacteriaceae</taxon>
        <taxon>Clavibacter</taxon>
    </lineage>
</organism>
<dbReference type="Proteomes" id="UP000239241">
    <property type="component" value="Unassembled WGS sequence"/>
</dbReference>
<evidence type="ECO:0000313" key="2">
    <source>
        <dbReference type="EMBL" id="PPF68540.1"/>
    </source>
</evidence>
<gene>
    <name evidence="2" type="ORF">C5E16_06635</name>
</gene>
<accession>A0A2S5VV54</accession>
<dbReference type="Pfam" id="PF12802">
    <property type="entry name" value="MarR_2"/>
    <property type="match status" value="1"/>
</dbReference>
<dbReference type="GO" id="GO:0006950">
    <property type="term" value="P:response to stress"/>
    <property type="evidence" value="ECO:0007669"/>
    <property type="project" value="TreeGrafter"/>
</dbReference>
<dbReference type="GO" id="GO:0003700">
    <property type="term" value="F:DNA-binding transcription factor activity"/>
    <property type="evidence" value="ECO:0007669"/>
    <property type="project" value="InterPro"/>
</dbReference>
<dbReference type="PRINTS" id="PR00598">
    <property type="entry name" value="HTHMARR"/>
</dbReference>